<dbReference type="Pfam" id="PF04185">
    <property type="entry name" value="Phosphoesterase"/>
    <property type="match status" value="2"/>
</dbReference>
<organism evidence="6 7">
    <name type="scientific">Pedobacter lusitanus</name>
    <dbReference type="NCBI Taxonomy" id="1503925"/>
    <lineage>
        <taxon>Bacteria</taxon>
        <taxon>Pseudomonadati</taxon>
        <taxon>Bacteroidota</taxon>
        <taxon>Sphingobacteriia</taxon>
        <taxon>Sphingobacteriales</taxon>
        <taxon>Sphingobacteriaceae</taxon>
        <taxon>Pedobacter</taxon>
    </lineage>
</organism>
<gene>
    <name evidence="6" type="ORF">TH53_10810</name>
</gene>
<evidence type="ECO:0000256" key="2">
    <source>
        <dbReference type="ARBA" id="ARBA00012018"/>
    </source>
</evidence>
<dbReference type="GO" id="GO:0034480">
    <property type="term" value="F:phosphatidylcholine phospholipase C activity"/>
    <property type="evidence" value="ECO:0007669"/>
    <property type="project" value="UniProtKB-EC"/>
</dbReference>
<protein>
    <recommendedName>
        <fullName evidence="2">phospholipase C</fullName>
        <ecNumber evidence="2">3.1.4.3</ecNumber>
    </recommendedName>
</protein>
<dbReference type="AlphaFoldDB" id="A0A0D0GIN5"/>
<dbReference type="InterPro" id="IPR008475">
    <property type="entry name" value="PLipase_C_C"/>
</dbReference>
<reference evidence="6 7" key="1">
    <citation type="submission" date="2015-01" db="EMBL/GenBank/DDBJ databases">
        <title>Draft genome sequence of Pedobacter sp. NL19 isolated from sludge of an effluent treatment pond in an abandoned uranium mine.</title>
        <authorList>
            <person name="Santos T."/>
            <person name="Caetano T."/>
            <person name="Covas C."/>
            <person name="Cruz A."/>
            <person name="Mendo S."/>
        </authorList>
    </citation>
    <scope>NUCLEOTIDE SEQUENCE [LARGE SCALE GENOMIC DNA]</scope>
    <source>
        <strain evidence="6 7">NL19</strain>
    </source>
</reference>
<evidence type="ECO:0000256" key="1">
    <source>
        <dbReference type="ARBA" id="ARBA00009717"/>
    </source>
</evidence>
<comment type="caution">
    <text evidence="6">The sequence shown here is derived from an EMBL/GenBank/DDBJ whole genome shotgun (WGS) entry which is preliminary data.</text>
</comment>
<keyword evidence="3" id="KW-0378">Hydrolase</keyword>
<dbReference type="PANTHER" id="PTHR31956:SF1">
    <property type="entry name" value="NON-SPECIFIC PHOSPHOLIPASE C1"/>
    <property type="match status" value="1"/>
</dbReference>
<dbReference type="STRING" id="1503925.TH53_10810"/>
<keyword evidence="7" id="KW-1185">Reference proteome</keyword>
<dbReference type="NCBIfam" id="TIGR01409">
    <property type="entry name" value="TAT_signal_seq"/>
    <property type="match status" value="1"/>
</dbReference>
<sequence>MDSRRDFIKKAALLSGGAAIINTLPPVIQRALAIDPAAGSTFYDAEHVVFLMQENRSFDHEFGMLQGVRGFNDPRAIDLPNKNKVWLQSNRNGDTYAPFHLSIKDTKVAWMGYLPHNWTDQTDARNDGKYDQWLNVKESPNTTYAHMPLTIGYCKREDFPFYYSLADAFTVCDQNFCSAIAGTHPNRYYWMTGTVREKNSAEGMAHLWNISNYDKPTLNWKTYPERLEENNVSWKIYQNELTLGFGLNGESNAWLSNFGTNVMEYFEQYNVRYHPGAIANLKEKKEALLAQIAVADQKNLSLEEQKKFEALKRLLSKIEKEEQEYTLANYEALSEKSRNMSARAFGINSGDPDFHTLNALKYNENGTARELNIPKGDILDQFRKDTDNDALPTVSWLMTPANFSDHPGVPWFGSWFVSEVIGILTKNPEIWKKTIFILTYDENDGYFDHIPPYVPPHPYKEHSGKVSANIDPKLDFATKDYQTNPSMKEDRIRESQIGLGYRVPMVIVSPWTRGGYVCSEVFDHTSSLQFLETFLEKKLNKKITEENITPWRRTVCGDLTSAFRPYNGEKIEQPQLLEKTDFIEKIYSSKFRELPDNYKKLTAEEISLINKNPAASAYFPKQEKGVRPACPLPYELYVNGSRQQNSFSISFSASDQSFGKKSAGSPFTVYAMNPYQQEVLRSWDYTVAAGDTLQDEWLLNNFPEGKYHLRVYGPNGFFREFSGDDKNPLLTVSCSYEKDKLSPLKLSGNIIVTISNHGKQTQDVEIRDISYKTGNKILKVKANSKASLILDLTKSYNWYDFSIVIAGNTLFMERFAGKVENGTITKTDPLMGNVING</sequence>
<feature type="domain" description="Bacterial phospholipase C C-terminal" evidence="5">
    <location>
        <begin position="628"/>
        <end position="724"/>
    </location>
</feature>
<evidence type="ECO:0000259" key="5">
    <source>
        <dbReference type="Pfam" id="PF05506"/>
    </source>
</evidence>
<evidence type="ECO:0000256" key="4">
    <source>
        <dbReference type="SAM" id="Coils"/>
    </source>
</evidence>
<comment type="similarity">
    <text evidence="1">Belongs to the bacterial phospholipase C family.</text>
</comment>
<dbReference type="Pfam" id="PF05506">
    <property type="entry name" value="PLipase_C_C"/>
    <property type="match status" value="2"/>
</dbReference>
<dbReference type="PANTHER" id="PTHR31956">
    <property type="entry name" value="NON-SPECIFIC PHOSPHOLIPASE C4-RELATED"/>
    <property type="match status" value="1"/>
</dbReference>
<feature type="domain" description="Bacterial phospholipase C C-terminal" evidence="5">
    <location>
        <begin position="732"/>
        <end position="818"/>
    </location>
</feature>
<accession>A0A0D0GIN5</accession>
<feature type="coiled-coil region" evidence="4">
    <location>
        <begin position="278"/>
        <end position="331"/>
    </location>
</feature>
<dbReference type="InterPro" id="IPR017767">
    <property type="entry name" value="PC-PLC"/>
</dbReference>
<dbReference type="PROSITE" id="PS51318">
    <property type="entry name" value="TAT"/>
    <property type="match status" value="1"/>
</dbReference>
<dbReference type="Gene3D" id="3.40.720.10">
    <property type="entry name" value="Alkaline Phosphatase, subunit A"/>
    <property type="match status" value="2"/>
</dbReference>
<keyword evidence="4" id="KW-0175">Coiled coil</keyword>
<dbReference type="InterPro" id="IPR017850">
    <property type="entry name" value="Alkaline_phosphatase_core_sf"/>
</dbReference>
<dbReference type="EMBL" id="JXRA01000044">
    <property type="protein sequence ID" value="KIO77127.1"/>
    <property type="molecule type" value="Genomic_DNA"/>
</dbReference>
<dbReference type="RefSeq" id="WP_041881718.1">
    <property type="nucleotide sequence ID" value="NZ_CP157278.1"/>
</dbReference>
<dbReference type="InterPro" id="IPR007312">
    <property type="entry name" value="Phosphoesterase"/>
</dbReference>
<evidence type="ECO:0000313" key="7">
    <source>
        <dbReference type="Proteomes" id="UP000032049"/>
    </source>
</evidence>
<dbReference type="InterPro" id="IPR006311">
    <property type="entry name" value="TAT_signal"/>
</dbReference>
<dbReference type="OrthoDB" id="980947at2"/>
<proteinExistence type="inferred from homology"/>
<dbReference type="EC" id="3.1.4.3" evidence="2"/>
<evidence type="ECO:0000313" key="6">
    <source>
        <dbReference type="EMBL" id="KIO77127.1"/>
    </source>
</evidence>
<name>A0A0D0GIN5_9SPHI</name>
<evidence type="ECO:0000256" key="3">
    <source>
        <dbReference type="ARBA" id="ARBA00022801"/>
    </source>
</evidence>
<dbReference type="Proteomes" id="UP000032049">
    <property type="component" value="Unassembled WGS sequence"/>
</dbReference>
<dbReference type="GO" id="GO:0016042">
    <property type="term" value="P:lipid catabolic process"/>
    <property type="evidence" value="ECO:0007669"/>
    <property type="project" value="InterPro"/>
</dbReference>
<dbReference type="InterPro" id="IPR019546">
    <property type="entry name" value="TAT_signal_bac_arc"/>
</dbReference>
<dbReference type="NCBIfam" id="TIGR03396">
    <property type="entry name" value="PC_PLC"/>
    <property type="match status" value="1"/>
</dbReference>